<dbReference type="Gene3D" id="1.20.1280.50">
    <property type="match status" value="1"/>
</dbReference>
<dbReference type="InterPro" id="IPR001810">
    <property type="entry name" value="F-box_dom"/>
</dbReference>
<evidence type="ECO:0000313" key="3">
    <source>
        <dbReference type="EMBL" id="CAF3834208.1"/>
    </source>
</evidence>
<accession>A0A814HF26</accession>
<dbReference type="EMBL" id="CAJNOE010000172">
    <property type="protein sequence ID" value="CAF1009224.1"/>
    <property type="molecule type" value="Genomic_DNA"/>
</dbReference>
<evidence type="ECO:0000313" key="2">
    <source>
        <dbReference type="EMBL" id="CAF1009224.1"/>
    </source>
</evidence>
<dbReference type="InterPro" id="IPR036047">
    <property type="entry name" value="F-box-like_dom_sf"/>
</dbReference>
<dbReference type="SMART" id="SM00256">
    <property type="entry name" value="FBOX"/>
    <property type="match status" value="1"/>
</dbReference>
<evidence type="ECO:0000259" key="1">
    <source>
        <dbReference type="PROSITE" id="PS50181"/>
    </source>
</evidence>
<sequence>MNCDWTTLPDIIWYSICEYLPNITDIIHLSNVNHNLYNIIEENSFWRHLIRLRYGSILLKRYCDEIFSNKNHCDYLCSSSEHFIEFEKQYLQLPSAILRNGWNLIVTGAQNGNMKGFAAAKRSKFYLPKYSSQLKMAIDENIFRDLIYHQNQIVLSKLIYYYLSKRIRLSFAYETYICFDITRINELCRPKIINDITSDFGSIAIFDSRWLAAIRGEFQSIIPGRYAIICRMKLNLLRCEQPSVEDQFTGEFTCIPDYGIMSSLEWDQEWFDLHYVMNNTNINETNQDNCQWFEEQMGIITVYELSTVYFGLRIWQIPYRKYKIMCDYIELKIIE</sequence>
<dbReference type="PROSITE" id="PS50181">
    <property type="entry name" value="FBOX"/>
    <property type="match status" value="1"/>
</dbReference>
<comment type="caution">
    <text evidence="2">The sequence shown here is derived from an EMBL/GenBank/DDBJ whole genome shotgun (WGS) entry which is preliminary data.</text>
</comment>
<dbReference type="SUPFAM" id="SSF81383">
    <property type="entry name" value="F-box domain"/>
    <property type="match status" value="1"/>
</dbReference>
<dbReference type="Proteomes" id="UP000663860">
    <property type="component" value="Unassembled WGS sequence"/>
</dbReference>
<reference evidence="2" key="1">
    <citation type="submission" date="2021-02" db="EMBL/GenBank/DDBJ databases">
        <authorList>
            <person name="Nowell W R."/>
        </authorList>
    </citation>
    <scope>NUCLEOTIDE SEQUENCE</scope>
</reference>
<dbReference type="AlphaFoldDB" id="A0A814HF26"/>
<dbReference type="EMBL" id="CAJOBB010001274">
    <property type="protein sequence ID" value="CAF3834208.1"/>
    <property type="molecule type" value="Genomic_DNA"/>
</dbReference>
<proteinExistence type="predicted"/>
<protein>
    <recommendedName>
        <fullName evidence="1">F-box domain-containing protein</fullName>
    </recommendedName>
</protein>
<name>A0A814HF26_9BILA</name>
<evidence type="ECO:0000313" key="4">
    <source>
        <dbReference type="Proteomes" id="UP000663860"/>
    </source>
</evidence>
<dbReference type="Proteomes" id="UP000663868">
    <property type="component" value="Unassembled WGS sequence"/>
</dbReference>
<gene>
    <name evidence="2" type="ORF">IZO911_LOCUS18081</name>
    <name evidence="3" type="ORF">KXQ929_LOCUS19053</name>
</gene>
<feature type="domain" description="F-box" evidence="1">
    <location>
        <begin position="2"/>
        <end position="49"/>
    </location>
</feature>
<organism evidence="2 4">
    <name type="scientific">Adineta steineri</name>
    <dbReference type="NCBI Taxonomy" id="433720"/>
    <lineage>
        <taxon>Eukaryota</taxon>
        <taxon>Metazoa</taxon>
        <taxon>Spiralia</taxon>
        <taxon>Gnathifera</taxon>
        <taxon>Rotifera</taxon>
        <taxon>Eurotatoria</taxon>
        <taxon>Bdelloidea</taxon>
        <taxon>Adinetida</taxon>
        <taxon>Adinetidae</taxon>
        <taxon>Adineta</taxon>
    </lineage>
</organism>